<dbReference type="EMBL" id="VSSQ01000031">
    <property type="protein sequence ID" value="MPL66176.1"/>
    <property type="molecule type" value="Genomic_DNA"/>
</dbReference>
<sequence length="176" mass="20327">MIKHTKELIKKNLGINLKTFCIQNGFDLDTLNNLLSGKTKGDREGTNAYKIKQFLIEHGLFTQENEKETVQIDTDNIKNPLLKNFFIVTFNKKFSTKTMKEFIKFTHKKVPAILDLYFDTTVQDYIKDTYFIEKNINAKDFSQFCFGTSDGSTKGSKAYFIKQKLIENGILPIISK</sequence>
<organism evidence="1">
    <name type="scientific">bioreactor metagenome</name>
    <dbReference type="NCBI Taxonomy" id="1076179"/>
    <lineage>
        <taxon>unclassified sequences</taxon>
        <taxon>metagenomes</taxon>
        <taxon>ecological metagenomes</taxon>
    </lineage>
</organism>
<proteinExistence type="predicted"/>
<name>A0A644TGV0_9ZZZZ</name>
<protein>
    <submittedName>
        <fullName evidence="1">Uncharacterized protein</fullName>
    </submittedName>
</protein>
<comment type="caution">
    <text evidence="1">The sequence shown here is derived from an EMBL/GenBank/DDBJ whole genome shotgun (WGS) entry which is preliminary data.</text>
</comment>
<gene>
    <name evidence="1" type="ORF">SDC9_11845</name>
</gene>
<dbReference type="AlphaFoldDB" id="A0A644TGV0"/>
<accession>A0A644TGV0</accession>
<reference evidence="1" key="1">
    <citation type="submission" date="2019-08" db="EMBL/GenBank/DDBJ databases">
        <authorList>
            <person name="Kucharzyk K."/>
            <person name="Murdoch R.W."/>
            <person name="Higgins S."/>
            <person name="Loffler F."/>
        </authorList>
    </citation>
    <scope>NUCLEOTIDE SEQUENCE</scope>
</reference>
<evidence type="ECO:0000313" key="1">
    <source>
        <dbReference type="EMBL" id="MPL66176.1"/>
    </source>
</evidence>